<dbReference type="Pfam" id="PF00440">
    <property type="entry name" value="TetR_N"/>
    <property type="match status" value="1"/>
</dbReference>
<evidence type="ECO:0000256" key="1">
    <source>
        <dbReference type="ARBA" id="ARBA00023015"/>
    </source>
</evidence>
<reference evidence="6" key="1">
    <citation type="submission" date="2022-08" db="EMBL/GenBank/DDBJ databases">
        <title>Whole genome sequencing of non-tuberculosis mycobacteria type-strains.</title>
        <authorList>
            <person name="Igarashi Y."/>
            <person name="Osugi A."/>
            <person name="Mitarai S."/>
        </authorList>
    </citation>
    <scope>NUCLEOTIDE SEQUENCE</scope>
    <source>
        <strain evidence="6">DSM 45127</strain>
    </source>
</reference>
<dbReference type="PANTHER" id="PTHR30055:SF234">
    <property type="entry name" value="HTH-TYPE TRANSCRIPTIONAL REGULATOR BETI"/>
    <property type="match status" value="1"/>
</dbReference>
<dbReference type="InterPro" id="IPR001647">
    <property type="entry name" value="HTH_TetR"/>
</dbReference>
<name>A0ABY3VNS6_9MYCO</name>
<evidence type="ECO:0000313" key="6">
    <source>
        <dbReference type="EMBL" id="UMB71086.1"/>
    </source>
</evidence>
<evidence type="ECO:0000256" key="4">
    <source>
        <dbReference type="PROSITE-ProRule" id="PRU00335"/>
    </source>
</evidence>
<dbReference type="PROSITE" id="PS50977">
    <property type="entry name" value="HTH_TETR_2"/>
    <property type="match status" value="1"/>
</dbReference>
<dbReference type="PANTHER" id="PTHR30055">
    <property type="entry name" value="HTH-TYPE TRANSCRIPTIONAL REGULATOR RUTR"/>
    <property type="match status" value="1"/>
</dbReference>
<organism evidence="6 7">
    <name type="scientific">Mycobacterium paraterrae</name>
    <dbReference type="NCBI Taxonomy" id="577492"/>
    <lineage>
        <taxon>Bacteria</taxon>
        <taxon>Bacillati</taxon>
        <taxon>Actinomycetota</taxon>
        <taxon>Actinomycetes</taxon>
        <taxon>Mycobacteriales</taxon>
        <taxon>Mycobacteriaceae</taxon>
        <taxon>Mycobacterium</taxon>
    </lineage>
</organism>
<feature type="domain" description="HTH tetR-type" evidence="5">
    <location>
        <begin position="6"/>
        <end position="68"/>
    </location>
</feature>
<keyword evidence="7" id="KW-1185">Reference proteome</keyword>
<sequence>MHSADASSRDRLLDVALGLFATRGYAATSTAEIQKASGMSPGSGALYRHFRSKNDVLRAALRRGLDRMRDSQSWREANTPADRVDALSRVADAAHRTITENADLVRLMLHEPDAARDLVDELWIRNLAFATETMGNALHVNAIETGSDIEDPEAIAAVLLAALSYPPVMQVMLGRPPGDVDPERFRDAWLRLSRAVFTHGVPTEQR</sequence>
<keyword evidence="1" id="KW-0805">Transcription regulation</keyword>
<dbReference type="SUPFAM" id="SSF46689">
    <property type="entry name" value="Homeodomain-like"/>
    <property type="match status" value="1"/>
</dbReference>
<evidence type="ECO:0000259" key="5">
    <source>
        <dbReference type="PROSITE" id="PS50977"/>
    </source>
</evidence>
<accession>A0ABY3VNS6</accession>
<feature type="DNA-binding region" description="H-T-H motif" evidence="4">
    <location>
        <begin position="31"/>
        <end position="50"/>
    </location>
</feature>
<dbReference type="Proteomes" id="UP001055336">
    <property type="component" value="Chromosome"/>
</dbReference>
<keyword evidence="2 4" id="KW-0238">DNA-binding</keyword>
<dbReference type="InterPro" id="IPR050109">
    <property type="entry name" value="HTH-type_TetR-like_transc_reg"/>
</dbReference>
<evidence type="ECO:0000313" key="7">
    <source>
        <dbReference type="Proteomes" id="UP001055336"/>
    </source>
</evidence>
<evidence type="ECO:0000256" key="2">
    <source>
        <dbReference type="ARBA" id="ARBA00023125"/>
    </source>
</evidence>
<evidence type="ECO:0000256" key="3">
    <source>
        <dbReference type="ARBA" id="ARBA00023163"/>
    </source>
</evidence>
<dbReference type="Gene3D" id="1.10.357.10">
    <property type="entry name" value="Tetracycline Repressor, domain 2"/>
    <property type="match status" value="1"/>
</dbReference>
<dbReference type="EMBL" id="CP092488">
    <property type="protein sequence ID" value="UMB71086.1"/>
    <property type="molecule type" value="Genomic_DNA"/>
</dbReference>
<gene>
    <name evidence="6" type="ORF">MKK62_07370</name>
</gene>
<dbReference type="InterPro" id="IPR009057">
    <property type="entry name" value="Homeodomain-like_sf"/>
</dbReference>
<proteinExistence type="predicted"/>
<dbReference type="RefSeq" id="WP_240262839.1">
    <property type="nucleotide sequence ID" value="NZ_CP092488.2"/>
</dbReference>
<keyword evidence="3" id="KW-0804">Transcription</keyword>
<protein>
    <submittedName>
        <fullName evidence="6">TetR/AcrR family transcriptional regulator</fullName>
    </submittedName>
</protein>